<feature type="non-terminal residue" evidence="1">
    <location>
        <position position="93"/>
    </location>
</feature>
<proteinExistence type="predicted"/>
<dbReference type="EMBL" id="JAGKQM010001387">
    <property type="protein sequence ID" value="KAH0851925.1"/>
    <property type="molecule type" value="Genomic_DNA"/>
</dbReference>
<evidence type="ECO:0000313" key="1">
    <source>
        <dbReference type="EMBL" id="KAH0851925.1"/>
    </source>
</evidence>
<sequence length="93" mass="10463">RGGSISVIPKDISYKELIRVVLEDFTIDNNIKFSYVSPSKSIFGTEDALPVFIRNDFQIEIKRSSLIVSSVIKLQDEVSSIQDLLIPQSSNIF</sequence>
<organism evidence="1 2">
    <name type="scientific">Brassica napus</name>
    <name type="common">Rape</name>
    <dbReference type="NCBI Taxonomy" id="3708"/>
    <lineage>
        <taxon>Eukaryota</taxon>
        <taxon>Viridiplantae</taxon>
        <taxon>Streptophyta</taxon>
        <taxon>Embryophyta</taxon>
        <taxon>Tracheophyta</taxon>
        <taxon>Spermatophyta</taxon>
        <taxon>Magnoliopsida</taxon>
        <taxon>eudicotyledons</taxon>
        <taxon>Gunneridae</taxon>
        <taxon>Pentapetalae</taxon>
        <taxon>rosids</taxon>
        <taxon>malvids</taxon>
        <taxon>Brassicales</taxon>
        <taxon>Brassicaceae</taxon>
        <taxon>Brassiceae</taxon>
        <taxon>Brassica</taxon>
    </lineage>
</organism>
<dbReference type="Proteomes" id="UP000824890">
    <property type="component" value="Unassembled WGS sequence"/>
</dbReference>
<keyword evidence="2" id="KW-1185">Reference proteome</keyword>
<gene>
    <name evidence="1" type="ORF">HID58_094394</name>
</gene>
<evidence type="ECO:0000313" key="2">
    <source>
        <dbReference type="Proteomes" id="UP000824890"/>
    </source>
</evidence>
<protein>
    <submittedName>
        <fullName evidence="1">Uncharacterized protein</fullName>
    </submittedName>
</protein>
<accession>A0ABQ7XA72</accession>
<feature type="non-terminal residue" evidence="1">
    <location>
        <position position="1"/>
    </location>
</feature>
<reference evidence="1 2" key="1">
    <citation type="submission" date="2021-05" db="EMBL/GenBank/DDBJ databases">
        <title>Genome Assembly of Synthetic Allotetraploid Brassica napus Reveals Homoeologous Exchanges between Subgenomes.</title>
        <authorList>
            <person name="Davis J.T."/>
        </authorList>
    </citation>
    <scope>NUCLEOTIDE SEQUENCE [LARGE SCALE GENOMIC DNA]</scope>
    <source>
        <strain evidence="2">cv. Da-Ae</strain>
        <tissue evidence="1">Seedling</tissue>
    </source>
</reference>
<comment type="caution">
    <text evidence="1">The sequence shown here is derived from an EMBL/GenBank/DDBJ whole genome shotgun (WGS) entry which is preliminary data.</text>
</comment>
<name>A0ABQ7XA72_BRANA</name>